<dbReference type="Gene3D" id="2.30.40.10">
    <property type="entry name" value="Urease, subunit C, domain 1"/>
    <property type="match status" value="1"/>
</dbReference>
<sequence>MTITAITNVSLIDGTGQDCVNDAVVLVENNHILGAGTKQSIAVPNDATIIDGGGQYLLPGLIDTHVHMALEIKNVQESLLTPFSYRFFEAAKRLETTIQTGITSVRDAGFADAGIKKAVEDGLVSGPRMQVSINPLTITGGHGDSWNISGIDTTAPVYPGMPDGKCDGREEVRKTVREMLRAGADVVKVHATGGVSSPTDHPEFTQFSQEELEVMVEEATFRKGVKVMAHAQGAEGIKNAVRAGIHSIEHGIYIDDEALELMLEHGTYLVPTLLAPLAVLEAAETSNTMAPYAIEKSKEVIDIHKESIRKAYEAGVKIAMGTDAGVFPHGINLRELGLMCEIGMSPMEAIVASTKTAAECMGWGEKVGTIEAGKWADLILVNSNPLEDIQVVENHENITFVMKDGQVFKDTLAKAASVTN</sequence>
<comment type="caution">
    <text evidence="2">The sequence shown here is derived from an EMBL/GenBank/DDBJ whole genome shotgun (WGS) entry which is preliminary data.</text>
</comment>
<dbReference type="SUPFAM" id="SSF51338">
    <property type="entry name" value="Composite domain of metallo-dependent hydrolases"/>
    <property type="match status" value="1"/>
</dbReference>
<dbReference type="PANTHER" id="PTHR43135:SF3">
    <property type="entry name" value="ALPHA-D-RIBOSE 1-METHYLPHOSPHONATE 5-TRIPHOSPHATE DIPHOSPHATASE"/>
    <property type="match status" value="1"/>
</dbReference>
<dbReference type="InterPro" id="IPR032466">
    <property type="entry name" value="Metal_Hydrolase"/>
</dbReference>
<dbReference type="Proteomes" id="UP001179280">
    <property type="component" value="Unassembled WGS sequence"/>
</dbReference>
<dbReference type="EMBL" id="JAFBCV010000006">
    <property type="protein sequence ID" value="MBM7839087.1"/>
    <property type="molecule type" value="Genomic_DNA"/>
</dbReference>
<feature type="domain" description="Amidohydrolase-related" evidence="1">
    <location>
        <begin position="56"/>
        <end position="407"/>
    </location>
</feature>
<dbReference type="InterPro" id="IPR057744">
    <property type="entry name" value="OTAase-like"/>
</dbReference>
<accession>A0ABS2SU90</accession>
<evidence type="ECO:0000259" key="1">
    <source>
        <dbReference type="Pfam" id="PF01979"/>
    </source>
</evidence>
<name>A0ABS2SU90_9BACI</name>
<dbReference type="Pfam" id="PF01979">
    <property type="entry name" value="Amidohydro_1"/>
    <property type="match status" value="1"/>
</dbReference>
<dbReference type="RefSeq" id="WP_204466414.1">
    <property type="nucleotide sequence ID" value="NZ_JAFBCV010000006.1"/>
</dbReference>
<dbReference type="CDD" id="cd01299">
    <property type="entry name" value="Met_dep_hydrolase_A"/>
    <property type="match status" value="1"/>
</dbReference>
<gene>
    <name evidence="2" type="ORF">JOC54_002357</name>
</gene>
<evidence type="ECO:0000313" key="2">
    <source>
        <dbReference type="EMBL" id="MBM7839087.1"/>
    </source>
</evidence>
<dbReference type="InterPro" id="IPR006680">
    <property type="entry name" value="Amidohydro-rel"/>
</dbReference>
<dbReference type="SUPFAM" id="SSF51556">
    <property type="entry name" value="Metallo-dependent hydrolases"/>
    <property type="match status" value="1"/>
</dbReference>
<organism evidence="2 3">
    <name type="scientific">Shouchella xiaoxiensis</name>
    <dbReference type="NCBI Taxonomy" id="766895"/>
    <lineage>
        <taxon>Bacteria</taxon>
        <taxon>Bacillati</taxon>
        <taxon>Bacillota</taxon>
        <taxon>Bacilli</taxon>
        <taxon>Bacillales</taxon>
        <taxon>Bacillaceae</taxon>
        <taxon>Shouchella</taxon>
    </lineage>
</organism>
<protein>
    <submittedName>
        <fullName evidence="2">Imidazolonepropionase-like amidohydrolase</fullName>
    </submittedName>
</protein>
<reference evidence="2" key="1">
    <citation type="submission" date="2021-01" db="EMBL/GenBank/DDBJ databases">
        <title>Genomic Encyclopedia of Type Strains, Phase IV (KMG-IV): sequencing the most valuable type-strain genomes for metagenomic binning, comparative biology and taxonomic classification.</title>
        <authorList>
            <person name="Goeker M."/>
        </authorList>
    </citation>
    <scope>NUCLEOTIDE SEQUENCE</scope>
    <source>
        <strain evidence="2">DSM 21943</strain>
    </source>
</reference>
<dbReference type="Gene3D" id="3.20.20.140">
    <property type="entry name" value="Metal-dependent hydrolases"/>
    <property type="match status" value="1"/>
</dbReference>
<dbReference type="InterPro" id="IPR011059">
    <property type="entry name" value="Metal-dep_hydrolase_composite"/>
</dbReference>
<evidence type="ECO:0000313" key="3">
    <source>
        <dbReference type="Proteomes" id="UP001179280"/>
    </source>
</evidence>
<keyword evidence="3" id="KW-1185">Reference proteome</keyword>
<dbReference type="PANTHER" id="PTHR43135">
    <property type="entry name" value="ALPHA-D-RIBOSE 1-METHYLPHOSPHONATE 5-TRIPHOSPHATE DIPHOSPHATASE"/>
    <property type="match status" value="1"/>
</dbReference>
<dbReference type="InterPro" id="IPR051781">
    <property type="entry name" value="Metallo-dep_Hydrolase"/>
</dbReference>
<proteinExistence type="predicted"/>